<feature type="compositionally biased region" description="Basic and acidic residues" evidence="11">
    <location>
        <begin position="950"/>
        <end position="961"/>
    </location>
</feature>
<evidence type="ECO:0000256" key="6">
    <source>
        <dbReference type="ARBA" id="ARBA00023054"/>
    </source>
</evidence>
<feature type="coiled-coil region" evidence="10">
    <location>
        <begin position="1070"/>
        <end position="1097"/>
    </location>
</feature>
<feature type="repeat" description="WD" evidence="9">
    <location>
        <begin position="588"/>
        <end position="618"/>
    </location>
</feature>
<feature type="coiled-coil region" evidence="10">
    <location>
        <begin position="1223"/>
        <end position="1264"/>
    </location>
</feature>
<proteinExistence type="predicted"/>
<comment type="caution">
    <text evidence="12">The sequence shown here is derived from an EMBL/GenBank/DDBJ whole genome shotgun (WGS) entry which is preliminary data.</text>
</comment>
<keyword evidence="3" id="KW-0963">Cytoplasm</keyword>
<dbReference type="PANTHER" id="PTHR14885:SF1">
    <property type="entry name" value="CILIA- AND FLAGELLA-ASSOCIATED PROTEIN 43"/>
    <property type="match status" value="1"/>
</dbReference>
<dbReference type="Pfam" id="PF25828">
    <property type="entry name" value="CC_Cfap43"/>
    <property type="match status" value="3"/>
</dbReference>
<dbReference type="SUPFAM" id="SSF101908">
    <property type="entry name" value="Putative isomerase YbhE"/>
    <property type="match status" value="1"/>
</dbReference>
<keyword evidence="12" id="KW-0969">Cilium</keyword>
<dbReference type="Pfam" id="PF00400">
    <property type="entry name" value="WD40"/>
    <property type="match status" value="2"/>
</dbReference>
<evidence type="ECO:0000256" key="1">
    <source>
        <dbReference type="ARBA" id="ARBA00004138"/>
    </source>
</evidence>
<evidence type="ECO:0000256" key="5">
    <source>
        <dbReference type="ARBA" id="ARBA00022737"/>
    </source>
</evidence>
<feature type="compositionally biased region" description="Low complexity" evidence="11">
    <location>
        <begin position="1338"/>
        <end position="1357"/>
    </location>
</feature>
<keyword evidence="4 9" id="KW-0853">WD repeat</keyword>
<feature type="region of interest" description="Disordered" evidence="11">
    <location>
        <begin position="1312"/>
        <end position="1357"/>
    </location>
</feature>
<evidence type="ECO:0000256" key="9">
    <source>
        <dbReference type="PROSITE-ProRule" id="PRU00221"/>
    </source>
</evidence>
<dbReference type="Gene3D" id="2.130.10.10">
    <property type="entry name" value="YVTN repeat-like/Quinoprotein amine dehydrogenase"/>
    <property type="match status" value="3"/>
</dbReference>
<accession>A0ABP0HH80</accession>
<dbReference type="InterPro" id="IPR015943">
    <property type="entry name" value="WD40/YVTN_repeat-like_dom_sf"/>
</dbReference>
<dbReference type="SMART" id="SM00320">
    <property type="entry name" value="WD40"/>
    <property type="match status" value="5"/>
</dbReference>
<keyword evidence="5" id="KW-0677">Repeat</keyword>
<dbReference type="PANTHER" id="PTHR14885">
    <property type="entry name" value="CILIA- AND FLAGELLA-ASSOCIATED PROTEIN 43-RELATED"/>
    <property type="match status" value="1"/>
</dbReference>
<evidence type="ECO:0000313" key="13">
    <source>
        <dbReference type="Proteomes" id="UP001642464"/>
    </source>
</evidence>
<feature type="region of interest" description="Disordered" evidence="11">
    <location>
        <begin position="1668"/>
        <end position="1694"/>
    </location>
</feature>
<dbReference type="EMBL" id="CAXAMM010000909">
    <property type="protein sequence ID" value="CAK8989560.1"/>
    <property type="molecule type" value="Genomic_DNA"/>
</dbReference>
<organism evidence="12 13">
    <name type="scientific">Durusdinium trenchii</name>
    <dbReference type="NCBI Taxonomy" id="1381693"/>
    <lineage>
        <taxon>Eukaryota</taxon>
        <taxon>Sar</taxon>
        <taxon>Alveolata</taxon>
        <taxon>Dinophyceae</taxon>
        <taxon>Suessiales</taxon>
        <taxon>Symbiodiniaceae</taxon>
        <taxon>Durusdinium</taxon>
    </lineage>
</organism>
<feature type="coiled-coil region" evidence="10">
    <location>
        <begin position="1456"/>
        <end position="1483"/>
    </location>
</feature>
<feature type="region of interest" description="Disordered" evidence="11">
    <location>
        <begin position="1729"/>
        <end position="1757"/>
    </location>
</feature>
<evidence type="ECO:0000256" key="8">
    <source>
        <dbReference type="ARBA" id="ARBA00023273"/>
    </source>
</evidence>
<reference evidence="12 13" key="1">
    <citation type="submission" date="2024-02" db="EMBL/GenBank/DDBJ databases">
        <authorList>
            <person name="Chen Y."/>
            <person name="Shah S."/>
            <person name="Dougan E. K."/>
            <person name="Thang M."/>
            <person name="Chan C."/>
        </authorList>
    </citation>
    <scope>NUCLEOTIDE SEQUENCE [LARGE SCALE GENOMIC DNA]</scope>
</reference>
<evidence type="ECO:0000256" key="11">
    <source>
        <dbReference type="SAM" id="MobiDB-lite"/>
    </source>
</evidence>
<evidence type="ECO:0000256" key="2">
    <source>
        <dbReference type="ARBA" id="ARBA00004245"/>
    </source>
</evidence>
<sequence length="1757" mass="193936">MAQARMIRGGQNSGFCSALVFLDQEAVLEIAGNALLKTVLKSGEQTVIQTDAKRGISCLASCPSKALFAYSCRAREPTIVVRGPQQVKAELKGGSPLEYALLDISYDGTRLVSVGALLDKEMIVWDLRSMNQIASVALRQEVSKVSFSPVNPANLSTFGPQGVRLWNLRETPKAAELVEVVQDSSSPEGPRAAASGNDAQPMTITDAVWSREGDLVVFDQERITRFHPNSKAVVKVLDNKYGALVAQTIRGMFVLGCADGTVCWVSESTFILQDKKVLDGSVRHLRLSLHCDRCLVETSTGNQFVLHGLPNQDGKIENQHLADVHFEAVSAVTPVYSCKQNPSLVASVSKDCSLRVWDLARSSKVPVASDLVSTTNSKTGEETPEVVVSITSSPKTPFLALGTEAGRLKIVQVVSARGDLSISVVQTLQIQDGPVSQLEFNDEGTLLATGACSGDETVNIFAVQTPKNAKQSVAALAGVITLDASHELLALAWQTSQSLILTARNTGNDAEKAKVFRVTVPGPKQHLTAGPARLVQELVTTLDGVRGGCIGRIAALGSGRLVGSVTHTPQNLDVFEGESIAASTPLHCAAHESSIWTVAVQGEAFATGGVDGAITIWNDGSDIKAIQKSAAWSSQAHTMVTSLCFSADGRFVVAGHVDGSLSIVEVADTMVQEAAGFSLARPIAVDLISSGNTLQIAGEGKGRTEAARWKQRAQDVLDEEYEKKRSERRGQIKILQSRLHALLEKNKSVPPLEKLDRHEFVVDVKGKQEFCERNEAAATTLRNKIEREIKGRELVYSKIVAECSESMETPSREIHALETKHFVRNYAIPKQSEVEKRRVNNVIQNRTVELMELRVESGAKGAKVWPSNKTMQVVPQDTNWIVNAGSIIPCYDAAGMEQLHLGGQENATTKEDGAETGAEDQGKEDDVAEGGNEAANDGGEGDDAGGDAGAEAKDGEEEARSGDKLALHELLYHPATLRSQVQIRSQIVLLKQLQREMMTSFNMRFEKVTEEKEDAVERIASKYERINEILRELKQPCEEMPNFWHPSENPRSALEVSQDEIGVEKYLSKSERQRLALEEEERLRKEAEAAKDNMGERALQDMMRGTLEAVKELTLAEQTMERPEWMLEIDYAEMDEEQRKEADDFEARFQKFSEEQEKYIKLLEQELKKIHGEVQEIVAGFDAAIELLYKLKVRVAESVALQRLFTARLSLSILQQEDLVVNLKRCNEQIAVEAQNIVKLNAELDEYIDTLEAQKARLATATEADKAIEKSFKVQLQDQAADLGCSDLLDADALRVFQALFKLRAGEHLGKSFDDQSVSHSRRGSFSKDRMMRRNSRGSDAGSLGRRGSSSRDIAAAAEAAESEAAAAAAAANAHEANLAGFDPFVQMDKRLTPEEELANKRKAALKPLSNLDCPEGFAIEPEQWELLQRVRLEKIESELQVESVSLVCDEMQGYYDQLAARRDRVEHTLQLLNEEKRTIEHAQKTNAQNVEVIVRCKQGQDEVKVKGVITDYTNSLLLSRRVIERENKEIMTLGDAKIGVMTKMKDFRKSINFMQWEHKFMLQQEFDLEEHYTDLHMLRVTRGLQEMIKGGEMEDKLEQSQQIESKAAKMKAIHNSKMAKIQASLDRIVDKEAVLRAENDALVAQIDELSSNVEMRDAVLQARGGKSVLEEKASGAKRKSRHAAGSGATAAKARMKAVVTRRKLMDLARAQTDEIEFLKQELDGLREKNFPRFSAPSSSLAERGMPYQRHPDEREQ</sequence>
<keyword evidence="12" id="KW-0282">Flagellum</keyword>
<evidence type="ECO:0000313" key="12">
    <source>
        <dbReference type="EMBL" id="CAK8989560.1"/>
    </source>
</evidence>
<keyword evidence="6 10" id="KW-0175">Coiled coil</keyword>
<evidence type="ECO:0000256" key="10">
    <source>
        <dbReference type="SAM" id="Coils"/>
    </source>
</evidence>
<comment type="subcellular location">
    <subcellularLocation>
        <location evidence="1">Cell projection</location>
        <location evidence="1">Cilium</location>
    </subcellularLocation>
    <subcellularLocation>
        <location evidence="2">Cytoplasm</location>
        <location evidence="2">Cytoskeleton</location>
    </subcellularLocation>
</comment>
<feature type="compositionally biased region" description="Low complexity" evidence="11">
    <location>
        <begin position="1684"/>
        <end position="1693"/>
    </location>
</feature>
<dbReference type="InterPro" id="IPR001680">
    <property type="entry name" value="WD40_rpt"/>
</dbReference>
<feature type="coiled-coil region" evidence="10">
    <location>
        <begin position="1702"/>
        <end position="1729"/>
    </location>
</feature>
<protein>
    <submittedName>
        <fullName evidence="12">Cilia- and flagella-associated protein 43</fullName>
    </submittedName>
</protein>
<dbReference type="InterPro" id="IPR011047">
    <property type="entry name" value="Quinoprotein_ADH-like_sf"/>
</dbReference>
<keyword evidence="7" id="KW-0206">Cytoskeleton</keyword>
<dbReference type="SUPFAM" id="SSF50998">
    <property type="entry name" value="Quinoprotein alcohol dehydrogenase-like"/>
    <property type="match status" value="1"/>
</dbReference>
<keyword evidence="8" id="KW-0966">Cell projection</keyword>
<dbReference type="Proteomes" id="UP001642464">
    <property type="component" value="Unassembled WGS sequence"/>
</dbReference>
<keyword evidence="13" id="KW-1185">Reference proteome</keyword>
<evidence type="ECO:0000256" key="4">
    <source>
        <dbReference type="ARBA" id="ARBA00022574"/>
    </source>
</evidence>
<dbReference type="PROSITE" id="PS50082">
    <property type="entry name" value="WD_REPEATS_2"/>
    <property type="match status" value="1"/>
</dbReference>
<evidence type="ECO:0000256" key="7">
    <source>
        <dbReference type="ARBA" id="ARBA00023212"/>
    </source>
</evidence>
<feature type="region of interest" description="Disordered" evidence="11">
    <location>
        <begin position="908"/>
        <end position="961"/>
    </location>
</feature>
<gene>
    <name evidence="12" type="ORF">SCF082_LOCUS1861</name>
</gene>
<evidence type="ECO:0000256" key="3">
    <source>
        <dbReference type="ARBA" id="ARBA00022490"/>
    </source>
</evidence>
<name>A0ABP0HH80_9DINO</name>